<protein>
    <submittedName>
        <fullName evidence="1">Uncharacterized protein</fullName>
    </submittedName>
</protein>
<dbReference type="Proteomes" id="UP000265040">
    <property type="component" value="Chromosome 22"/>
</dbReference>
<dbReference type="OrthoDB" id="8946829at2759"/>
<reference evidence="1" key="2">
    <citation type="submission" date="2025-08" db="UniProtKB">
        <authorList>
            <consortium name="Ensembl"/>
        </authorList>
    </citation>
    <scope>IDENTIFICATION</scope>
</reference>
<evidence type="ECO:0000313" key="2">
    <source>
        <dbReference type="Proteomes" id="UP000265040"/>
    </source>
</evidence>
<dbReference type="AlphaFoldDB" id="A0A7N6AQC4"/>
<dbReference type="GeneTree" id="ENSGT00940000177368"/>
<accession>A0A7N6AQC4</accession>
<evidence type="ECO:0000313" key="1">
    <source>
        <dbReference type="Ensembl" id="ENSATEP00000051641.1"/>
    </source>
</evidence>
<proteinExistence type="predicted"/>
<dbReference type="Ensembl" id="ENSATET00000025343.2">
    <property type="protein sequence ID" value="ENSATEP00000051641.1"/>
    <property type="gene ID" value="ENSATEG00000017323.2"/>
</dbReference>
<organism evidence="1 2">
    <name type="scientific">Anabas testudineus</name>
    <name type="common">Climbing perch</name>
    <name type="synonym">Anthias testudineus</name>
    <dbReference type="NCBI Taxonomy" id="64144"/>
    <lineage>
        <taxon>Eukaryota</taxon>
        <taxon>Metazoa</taxon>
        <taxon>Chordata</taxon>
        <taxon>Craniata</taxon>
        <taxon>Vertebrata</taxon>
        <taxon>Euteleostomi</taxon>
        <taxon>Actinopterygii</taxon>
        <taxon>Neopterygii</taxon>
        <taxon>Teleostei</taxon>
        <taxon>Neoteleostei</taxon>
        <taxon>Acanthomorphata</taxon>
        <taxon>Anabantaria</taxon>
        <taxon>Anabantiformes</taxon>
        <taxon>Anabantoidei</taxon>
        <taxon>Anabantidae</taxon>
        <taxon>Anabas</taxon>
    </lineage>
</organism>
<name>A0A7N6AQC4_ANATE</name>
<dbReference type="InParanoid" id="A0A7N6AQC4"/>
<keyword evidence="2" id="KW-1185">Reference proteome</keyword>
<reference evidence="1" key="3">
    <citation type="submission" date="2025-09" db="UniProtKB">
        <authorList>
            <consortium name="Ensembl"/>
        </authorList>
    </citation>
    <scope>IDENTIFICATION</scope>
</reference>
<reference evidence="1" key="1">
    <citation type="submission" date="2021-04" db="EMBL/GenBank/DDBJ databases">
        <authorList>
            <consortium name="Wellcome Sanger Institute Data Sharing"/>
        </authorList>
    </citation>
    <scope>NUCLEOTIDE SEQUENCE [LARGE SCALE GENOMIC DNA]</scope>
</reference>
<sequence length="77" mass="8580">MILSSTDWPFSSLFSISISKKPSLSAFEMSNTPPTAAVSTPPDRKTVKPPQTWRVCSFWAASRAHLHADQCPGWMDR</sequence>